<dbReference type="EMBL" id="CM046400">
    <property type="protein sequence ID" value="KAI8525682.1"/>
    <property type="molecule type" value="Genomic_DNA"/>
</dbReference>
<gene>
    <name evidence="1" type="ORF">RHMOL_Rhmol13G0248500</name>
</gene>
<dbReference type="Proteomes" id="UP001062846">
    <property type="component" value="Chromosome 13"/>
</dbReference>
<sequence length="383" mass="41761">MDWVADLRQKFETLCLEVDGVIQEDTFKYVEQQLQAVGGNIEHQLHTMGANIKQLCSEFVHDALPAISPDSVEVAAPKLSPQQNKSIDLAYLLELVEGPYSDSQSKQKTDIDMCENLHSSVLENSSVEKPLPTEIPEEDAAAEEDTCISLENSSVEKPVPTEIPEEDAAAEEDTCISLEEYNPHVMEGETTNPVKIVADTSNEMPSSNSVIFIEASLCGASDIGFTSGAASSAVSNLSATNSCPAEFELSNEVSAESEDYVAVGYPEGSDYGSAETFTDSYVIEPGMEATQFRKLKLDESCFVRDMNKLCSVCLTAAKSRTFKNITREAYTAKMKPTKEHECGQAPRNDLDAGQNQCKGECLGLAKKVECGNHVFCDSDWEIV</sequence>
<proteinExistence type="predicted"/>
<reference evidence="1" key="1">
    <citation type="submission" date="2022-02" db="EMBL/GenBank/DDBJ databases">
        <title>Plant Genome Project.</title>
        <authorList>
            <person name="Zhang R.-G."/>
        </authorList>
    </citation>
    <scope>NUCLEOTIDE SEQUENCE</scope>
    <source>
        <strain evidence="1">AT1</strain>
    </source>
</reference>
<keyword evidence="2" id="KW-1185">Reference proteome</keyword>
<evidence type="ECO:0000313" key="1">
    <source>
        <dbReference type="EMBL" id="KAI8525682.1"/>
    </source>
</evidence>
<protein>
    <submittedName>
        <fullName evidence="1">Uncharacterized protein</fullName>
    </submittedName>
</protein>
<accession>A0ACC0LAV1</accession>
<evidence type="ECO:0000313" key="2">
    <source>
        <dbReference type="Proteomes" id="UP001062846"/>
    </source>
</evidence>
<name>A0ACC0LAV1_RHOML</name>
<organism evidence="1 2">
    <name type="scientific">Rhododendron molle</name>
    <name type="common">Chinese azalea</name>
    <name type="synonym">Azalea mollis</name>
    <dbReference type="NCBI Taxonomy" id="49168"/>
    <lineage>
        <taxon>Eukaryota</taxon>
        <taxon>Viridiplantae</taxon>
        <taxon>Streptophyta</taxon>
        <taxon>Embryophyta</taxon>
        <taxon>Tracheophyta</taxon>
        <taxon>Spermatophyta</taxon>
        <taxon>Magnoliopsida</taxon>
        <taxon>eudicotyledons</taxon>
        <taxon>Gunneridae</taxon>
        <taxon>Pentapetalae</taxon>
        <taxon>asterids</taxon>
        <taxon>Ericales</taxon>
        <taxon>Ericaceae</taxon>
        <taxon>Ericoideae</taxon>
        <taxon>Rhodoreae</taxon>
        <taxon>Rhododendron</taxon>
    </lineage>
</organism>
<comment type="caution">
    <text evidence="1">The sequence shown here is derived from an EMBL/GenBank/DDBJ whole genome shotgun (WGS) entry which is preliminary data.</text>
</comment>